<reference evidence="1 2" key="1">
    <citation type="journal article" date="2013" name="Genome Announc.">
        <title>Junonia coenia Densovirus (JcDNV) Genome Structure.</title>
        <authorList>
            <person name="Pham H.T."/>
            <person name="Huynh O.T."/>
            <person name="Jousset F.X."/>
            <person name="Bergoin M."/>
            <person name="Tijssen P."/>
        </authorList>
    </citation>
    <scope>NUCLEOTIDE SEQUENCE [LARGE SCALE GENOMIC DNA]</scope>
    <source>
        <strain evidence="1">Oxford</strain>
    </source>
</reference>
<name>R9YVC4_JCDNV</name>
<proteinExistence type="predicted"/>
<organism evidence="1 2">
    <name type="scientific">Junonia coenia densovirus</name>
    <name type="common">JcDNV</name>
    <dbReference type="NCBI Taxonomy" id="12524"/>
    <lineage>
        <taxon>Viruses</taxon>
        <taxon>Monodnaviria</taxon>
        <taxon>Shotokuvirae</taxon>
        <taxon>Cossaviricota</taxon>
        <taxon>Quintoviricetes</taxon>
        <taxon>Piccovirales</taxon>
        <taxon>Parvoviridae</taxon>
        <taxon>Densovirinae</taxon>
        <taxon>Protoambidensovirus</taxon>
        <taxon>Protoambidensovirus lepidopteran1</taxon>
        <taxon>Lepidopteran ambidensovirus 1</taxon>
    </lineage>
</organism>
<sequence length="232" mass="27927">MSIARFLCVRRLFEKVYNPKSLFYEAYKTARLNGLDLSILPKPILNMQHDLDNQIIACGEDIDHTLAMEELEHWDWTKQNRLPFQLYLAVMHLNEIPEWLDETMLIECVYYFKELINHRDPYDTDEFNAWNMNGKPFKTMWKICKFCYTNCEDPDEYRFMYNRTVFVEDAEDIINRLQDGSSWCQICHTCPLFNISVIYENSPNKKRRYSSSSEEDEYMSNSFYVKHPNSRH</sequence>
<protein>
    <submittedName>
        <fullName evidence="1">Nonstructural protein 3</fullName>
    </submittedName>
</protein>
<dbReference type="Proteomes" id="UP000158594">
    <property type="component" value="Segment"/>
</dbReference>
<evidence type="ECO:0000313" key="2">
    <source>
        <dbReference type="Proteomes" id="UP000158594"/>
    </source>
</evidence>
<dbReference type="Pfam" id="PF17530">
    <property type="entry name" value="NS3"/>
    <property type="match status" value="1"/>
</dbReference>
<dbReference type="InterPro" id="IPR035222">
    <property type="entry name" value="NS3"/>
</dbReference>
<gene>
    <name evidence="1" type="primary">NS3</name>
</gene>
<organismHost>
    <name type="scientific">Lepidoptera</name>
    <name type="common">moths &amp; butterflies</name>
    <dbReference type="NCBI Taxonomy" id="7088"/>
</organismHost>
<accession>R9YVC4</accession>
<evidence type="ECO:0000313" key="1">
    <source>
        <dbReference type="EMBL" id="AGO32182.1"/>
    </source>
</evidence>
<dbReference type="EMBL" id="KC883978">
    <property type="protein sequence ID" value="AGO32182.1"/>
    <property type="molecule type" value="Genomic_DNA"/>
</dbReference>